<evidence type="ECO:0000256" key="5">
    <source>
        <dbReference type="ARBA" id="ARBA00022691"/>
    </source>
</evidence>
<dbReference type="Gene3D" id="3.40.1010.10">
    <property type="entry name" value="Cobalt-precorrin-4 Transmethylase, Domain 1"/>
    <property type="match status" value="1"/>
</dbReference>
<feature type="domain" description="Cobalamin synthesis G N-terminal" evidence="7">
    <location>
        <begin position="50"/>
        <end position="128"/>
    </location>
</feature>
<dbReference type="SUPFAM" id="SSF159672">
    <property type="entry name" value="CbiG N-terminal domain-like"/>
    <property type="match status" value="1"/>
</dbReference>
<dbReference type="UniPathway" id="UPA00148"/>
<keyword evidence="9" id="KW-1185">Reference proteome</keyword>
<evidence type="ECO:0000259" key="7">
    <source>
        <dbReference type="Pfam" id="PF11760"/>
    </source>
</evidence>
<evidence type="ECO:0000313" key="9">
    <source>
        <dbReference type="Proteomes" id="UP000241444"/>
    </source>
</evidence>
<dbReference type="NCBIfam" id="TIGR01466">
    <property type="entry name" value="cobJ_cbiH"/>
    <property type="match status" value="1"/>
</dbReference>
<dbReference type="PANTHER" id="PTHR47036:SF1">
    <property type="entry name" value="COBALT-FACTOR III C(17)-METHYLTRANSFERASE-RELATED"/>
    <property type="match status" value="1"/>
</dbReference>
<dbReference type="Pfam" id="PF11760">
    <property type="entry name" value="CbiG_N"/>
    <property type="match status" value="1"/>
</dbReference>
<dbReference type="InterPro" id="IPR021744">
    <property type="entry name" value="CbiG_N"/>
</dbReference>
<evidence type="ECO:0000256" key="1">
    <source>
        <dbReference type="ARBA" id="ARBA00004953"/>
    </source>
</evidence>
<dbReference type="Gene3D" id="3.40.50.11220">
    <property type="match status" value="1"/>
</dbReference>
<evidence type="ECO:0000256" key="2">
    <source>
        <dbReference type="ARBA" id="ARBA00022573"/>
    </source>
</evidence>
<name>A0A2P7BRP0_9HYPH</name>
<gene>
    <name evidence="8" type="primary">cobJ</name>
    <name evidence="8" type="ORF">CU102_10030</name>
</gene>
<dbReference type="Proteomes" id="UP000241444">
    <property type="component" value="Unassembled WGS sequence"/>
</dbReference>
<dbReference type="GO" id="GO:0008168">
    <property type="term" value="F:methyltransferase activity"/>
    <property type="evidence" value="ECO:0007669"/>
    <property type="project" value="UniProtKB-KW"/>
</dbReference>
<dbReference type="InterPro" id="IPR035996">
    <property type="entry name" value="4pyrrol_Methylase_sf"/>
</dbReference>
<keyword evidence="2" id="KW-0169">Cobalamin biosynthesis</keyword>
<reference evidence="9" key="1">
    <citation type="submission" date="2017-11" db="EMBL/GenBank/DDBJ databases">
        <authorList>
            <person name="Kuznetsova I."/>
            <person name="Sazanova A."/>
            <person name="Chirak E."/>
            <person name="Safronova V."/>
            <person name="Willems A."/>
        </authorList>
    </citation>
    <scope>NUCLEOTIDE SEQUENCE [LARGE SCALE GENOMIC DNA]</scope>
    <source>
        <strain evidence="9">STM 196</strain>
    </source>
</reference>
<dbReference type="Gene3D" id="3.30.950.10">
    <property type="entry name" value="Methyltransferase, Cobalt-precorrin-4 Transmethylase, Domain 2"/>
    <property type="match status" value="1"/>
</dbReference>
<accession>A0A2P7BRP0</accession>
<dbReference type="EMBL" id="PGGO01000006">
    <property type="protein sequence ID" value="PSH69130.1"/>
    <property type="molecule type" value="Genomic_DNA"/>
</dbReference>
<dbReference type="OrthoDB" id="9772960at2"/>
<dbReference type="GO" id="GO:0009236">
    <property type="term" value="P:cobalamin biosynthetic process"/>
    <property type="evidence" value="ECO:0007669"/>
    <property type="project" value="UniProtKB-UniPathway"/>
</dbReference>
<evidence type="ECO:0000256" key="4">
    <source>
        <dbReference type="ARBA" id="ARBA00022679"/>
    </source>
</evidence>
<comment type="pathway">
    <text evidence="1">Cofactor biosynthesis; adenosylcobalamin biosynthesis.</text>
</comment>
<dbReference type="InterPro" id="IPR051810">
    <property type="entry name" value="Precorrin_MeTrfase"/>
</dbReference>
<feature type="domain" description="Tetrapyrrole methylase" evidence="6">
    <location>
        <begin position="221"/>
        <end position="432"/>
    </location>
</feature>
<organism evidence="8 9">
    <name type="scientific">Phyllobacterium brassicacearum</name>
    <dbReference type="NCBI Taxonomy" id="314235"/>
    <lineage>
        <taxon>Bacteria</taxon>
        <taxon>Pseudomonadati</taxon>
        <taxon>Pseudomonadota</taxon>
        <taxon>Alphaproteobacteria</taxon>
        <taxon>Hyphomicrobiales</taxon>
        <taxon>Phyllobacteriaceae</taxon>
        <taxon>Phyllobacterium</taxon>
    </lineage>
</organism>
<dbReference type="Pfam" id="PF00590">
    <property type="entry name" value="TP_methylase"/>
    <property type="match status" value="1"/>
</dbReference>
<dbReference type="PANTHER" id="PTHR47036">
    <property type="entry name" value="COBALT-FACTOR III C(17)-METHYLTRANSFERASE-RELATED"/>
    <property type="match status" value="1"/>
</dbReference>
<dbReference type="InterPro" id="IPR006363">
    <property type="entry name" value="Cbl_synth_CobJ/CibH_dom"/>
</dbReference>
<dbReference type="InterPro" id="IPR014777">
    <property type="entry name" value="4pyrrole_Mease_sub1"/>
</dbReference>
<evidence type="ECO:0000313" key="8">
    <source>
        <dbReference type="EMBL" id="PSH69130.1"/>
    </source>
</evidence>
<evidence type="ECO:0000259" key="6">
    <source>
        <dbReference type="Pfam" id="PF00590"/>
    </source>
</evidence>
<dbReference type="AlphaFoldDB" id="A0A2P7BRP0"/>
<dbReference type="GO" id="GO:0032259">
    <property type="term" value="P:methylation"/>
    <property type="evidence" value="ECO:0007669"/>
    <property type="project" value="UniProtKB-KW"/>
</dbReference>
<keyword evidence="4 8" id="KW-0808">Transferase</keyword>
<protein>
    <submittedName>
        <fullName evidence="8">Precorrin-3B C(17)-methyltransferase</fullName>
    </submittedName>
</protein>
<dbReference type="InterPro" id="IPR014776">
    <property type="entry name" value="4pyrrole_Mease_sub2"/>
</dbReference>
<comment type="caution">
    <text evidence="8">The sequence shown here is derived from an EMBL/GenBank/DDBJ whole genome shotgun (WGS) entry which is preliminary data.</text>
</comment>
<dbReference type="RefSeq" id="WP_106710951.1">
    <property type="nucleotide sequence ID" value="NZ_PGGO01000006.1"/>
</dbReference>
<keyword evidence="5" id="KW-0949">S-adenosyl-L-methionine</keyword>
<dbReference type="InterPro" id="IPR000878">
    <property type="entry name" value="4pyrrol_Mease"/>
</dbReference>
<evidence type="ECO:0000256" key="3">
    <source>
        <dbReference type="ARBA" id="ARBA00022603"/>
    </source>
</evidence>
<keyword evidence="3 8" id="KW-0489">Methyltransferase</keyword>
<dbReference type="CDD" id="cd11646">
    <property type="entry name" value="Precorrin_3B_C17_MT"/>
    <property type="match status" value="1"/>
</dbReference>
<proteinExistence type="predicted"/>
<dbReference type="SUPFAM" id="SSF53790">
    <property type="entry name" value="Tetrapyrrole methylase"/>
    <property type="match status" value="1"/>
</dbReference>
<dbReference type="InterPro" id="IPR038029">
    <property type="entry name" value="GbiG_N_sf"/>
</dbReference>
<sequence>MTAGPVILVLSALGMETALRIKADLPEASIHGLEGRVVGADVHFGNFGETIRQQYQTGHPIIALCSAGITIRSLASVLGNQGAEPPVLAVADDGSAVVPLLGGTTGVNVLAREIGRTLEVAPAITTSGELRFGTCLLNPPSGFQLQNPGDAKTFIADMLAGKTVRIEGDAPWLRDARLPLDDHGELLIRVTTEKVTPLKGELIFQPEAFADPSDAGRKNGRLAVVGLGPGDPSLMVPAVKQELQRAEVVLGYETYVRMAGPFRPDQTVHMTDNREEMQRARHAFELAAAGRFVVMISSGDPGVFAMAAAVVEALHESENPAWHAVELEIIPGVSAALAAASRSGAPLGHDFCILSLSDNLKPWDIIEKRIALAAEADLAMAFYNPISKPRPWQLPRAIEILRHYRSPDTPIVLGRDIGRPGETLRVITLAELTPQQVDMRTVIIVGSSLTRSFDRTEGGKWVYTPRWYGTKPKT</sequence>